<comment type="caution">
    <text evidence="2">The sequence shown here is derived from an EMBL/GenBank/DDBJ whole genome shotgun (WGS) entry which is preliminary data.</text>
</comment>
<reference evidence="2" key="1">
    <citation type="journal article" date="2019" name="Sci. Rep.">
        <title>Draft genome of Tanacetum cinerariifolium, the natural source of mosquito coil.</title>
        <authorList>
            <person name="Yamashiro T."/>
            <person name="Shiraishi A."/>
            <person name="Satake H."/>
            <person name="Nakayama K."/>
        </authorList>
    </citation>
    <scope>NUCLEOTIDE SEQUENCE</scope>
</reference>
<name>A0A6L2JZX1_TANCI</name>
<dbReference type="PANTHER" id="PTHR32263">
    <property type="entry name" value="INACTIVE POLY [ADP-RIBOSE] POLYMERASE SRO4-RELATED"/>
    <property type="match status" value="1"/>
</dbReference>
<protein>
    <submittedName>
        <fullName evidence="2">Probable inactive poly [ADP-ribose] polymerase SRO2</fullName>
    </submittedName>
</protein>
<evidence type="ECO:0000256" key="1">
    <source>
        <dbReference type="SAM" id="Coils"/>
    </source>
</evidence>
<accession>A0A6L2JZX1</accession>
<proteinExistence type="predicted"/>
<dbReference type="InterPro" id="IPR044964">
    <property type="entry name" value="RCD1/SRO1-5"/>
</dbReference>
<keyword evidence="1" id="KW-0175">Coiled coil</keyword>
<sequence>MIWFEPMIQMMRALRAAWILEYLQNDELMVDRLEEGNHDYDILKRSFIGGTKKSGKNINVVGIYKKNYDKSVMDVARFDTFKVYASAVASKNSGEVNIRYGWYGGSRDEICEVLKHGFRRFMNKKMSYGRGVCISLANSPIKSTQLLIDFVLHSRIGVSDIGYGTNNMLEQWKETKQDDEYDTYDDDMYEKNNMIHHLQAICDDLDIMLRVSKDPIEGEQVNIQVSQTARIPTSLYMSFNGFIRQLTNYLSSLKMVSIKKLHQAYSMIRISMLALSDGRGPMLEMMFYWQLFNVYDKESQRSRVGSLPLAWLEMDTVLIVGDTIKFLQELQENAKELEDELKTLKVKDCMVNRHQVEDVVWKWKYKKSELESTCLKCYAATNQMVFQANTAFLPYGDDDGSGGDDGVVVCARVMAAVDGDDDCGGMVEPR</sequence>
<organism evidence="2">
    <name type="scientific">Tanacetum cinerariifolium</name>
    <name type="common">Dalmatian daisy</name>
    <name type="synonym">Chrysanthemum cinerariifolium</name>
    <dbReference type="NCBI Taxonomy" id="118510"/>
    <lineage>
        <taxon>Eukaryota</taxon>
        <taxon>Viridiplantae</taxon>
        <taxon>Streptophyta</taxon>
        <taxon>Embryophyta</taxon>
        <taxon>Tracheophyta</taxon>
        <taxon>Spermatophyta</taxon>
        <taxon>Magnoliopsida</taxon>
        <taxon>eudicotyledons</taxon>
        <taxon>Gunneridae</taxon>
        <taxon>Pentapetalae</taxon>
        <taxon>asterids</taxon>
        <taxon>campanulids</taxon>
        <taxon>Asterales</taxon>
        <taxon>Asteraceae</taxon>
        <taxon>Asteroideae</taxon>
        <taxon>Anthemideae</taxon>
        <taxon>Anthemidinae</taxon>
        <taxon>Tanacetum</taxon>
    </lineage>
</organism>
<gene>
    <name evidence="2" type="ORF">Tci_014065</name>
</gene>
<dbReference type="SUPFAM" id="SSF56399">
    <property type="entry name" value="ADP-ribosylation"/>
    <property type="match status" value="1"/>
</dbReference>
<dbReference type="AlphaFoldDB" id="A0A6L2JZX1"/>
<feature type="coiled-coil region" evidence="1">
    <location>
        <begin position="320"/>
        <end position="347"/>
    </location>
</feature>
<dbReference type="PANTHER" id="PTHR32263:SF14">
    <property type="entry name" value="INACTIVE POLY [ADP-RIBOSE] POLYMERASE SRO2-RELATED"/>
    <property type="match status" value="1"/>
</dbReference>
<evidence type="ECO:0000313" key="2">
    <source>
        <dbReference type="EMBL" id="GEU42087.1"/>
    </source>
</evidence>
<dbReference type="EMBL" id="BKCJ010001524">
    <property type="protein sequence ID" value="GEU42087.1"/>
    <property type="molecule type" value="Genomic_DNA"/>
</dbReference>
<dbReference type="Gene3D" id="3.90.228.10">
    <property type="match status" value="1"/>
</dbReference>